<keyword evidence="3" id="KW-1185">Reference proteome</keyword>
<dbReference type="CDD" id="cd00038">
    <property type="entry name" value="CAP_ED"/>
    <property type="match status" value="1"/>
</dbReference>
<dbReference type="RefSeq" id="WP_377183089.1">
    <property type="nucleotide sequence ID" value="NZ_JBHUPD010000001.1"/>
</dbReference>
<dbReference type="Proteomes" id="UP001597557">
    <property type="component" value="Unassembled WGS sequence"/>
</dbReference>
<dbReference type="SMART" id="SM00100">
    <property type="entry name" value="cNMP"/>
    <property type="match status" value="1"/>
</dbReference>
<dbReference type="InterPro" id="IPR014710">
    <property type="entry name" value="RmlC-like_jellyroll"/>
</dbReference>
<comment type="caution">
    <text evidence="2">The sequence shown here is derived from an EMBL/GenBank/DDBJ whole genome shotgun (WGS) entry which is preliminary data.</text>
</comment>
<dbReference type="Gene3D" id="2.60.120.10">
    <property type="entry name" value="Jelly Rolls"/>
    <property type="match status" value="1"/>
</dbReference>
<dbReference type="InterPro" id="IPR000595">
    <property type="entry name" value="cNMP-bd_dom"/>
</dbReference>
<evidence type="ECO:0000313" key="2">
    <source>
        <dbReference type="EMBL" id="MFD2871930.1"/>
    </source>
</evidence>
<evidence type="ECO:0000259" key="1">
    <source>
        <dbReference type="PROSITE" id="PS50042"/>
    </source>
</evidence>
<proteinExistence type="predicted"/>
<organism evidence="2 3">
    <name type="scientific">Mucilaginibacter ximonensis</name>
    <dbReference type="NCBI Taxonomy" id="538021"/>
    <lineage>
        <taxon>Bacteria</taxon>
        <taxon>Pseudomonadati</taxon>
        <taxon>Bacteroidota</taxon>
        <taxon>Sphingobacteriia</taxon>
        <taxon>Sphingobacteriales</taxon>
        <taxon>Sphingobacteriaceae</taxon>
        <taxon>Mucilaginibacter</taxon>
    </lineage>
</organism>
<name>A0ABW5Y9K7_9SPHI</name>
<feature type="domain" description="Cyclic nucleotide-binding" evidence="1">
    <location>
        <begin position="17"/>
        <end position="119"/>
    </location>
</feature>
<dbReference type="Pfam" id="PF00027">
    <property type="entry name" value="cNMP_binding"/>
    <property type="match status" value="1"/>
</dbReference>
<dbReference type="SUPFAM" id="SSF51206">
    <property type="entry name" value="cAMP-binding domain-like"/>
    <property type="match status" value="1"/>
</dbReference>
<sequence length="199" mass="22884">MKKHQPILDQLFKVLDGFKPQPQAYYDHLAEVLHPQYFPDDQVLFEQGDTVQHGYFLASGFAISYYYNDQGEKQVIRIYQQNEIIKGKSFTQQSPSAEYLMICADSYVLSVSHQDMETIYERFPSVAELSRIVLAHREVRELEHKQLLAKETLLMVEAFYKAYPGLSDPGKVLVDADIASYLLISGRTLRASRAQLKLT</sequence>
<accession>A0ABW5Y9K7</accession>
<protein>
    <submittedName>
        <fullName evidence="2">Crp/Fnr family transcriptional regulator</fullName>
    </submittedName>
</protein>
<gene>
    <name evidence="2" type="ORF">ACFS5N_05590</name>
</gene>
<dbReference type="InterPro" id="IPR018490">
    <property type="entry name" value="cNMP-bd_dom_sf"/>
</dbReference>
<evidence type="ECO:0000313" key="3">
    <source>
        <dbReference type="Proteomes" id="UP001597557"/>
    </source>
</evidence>
<dbReference type="EMBL" id="JBHUPD010000001">
    <property type="protein sequence ID" value="MFD2871930.1"/>
    <property type="molecule type" value="Genomic_DNA"/>
</dbReference>
<reference evidence="3" key="1">
    <citation type="journal article" date="2019" name="Int. J. Syst. Evol. Microbiol.">
        <title>The Global Catalogue of Microorganisms (GCM) 10K type strain sequencing project: providing services to taxonomists for standard genome sequencing and annotation.</title>
        <authorList>
            <consortium name="The Broad Institute Genomics Platform"/>
            <consortium name="The Broad Institute Genome Sequencing Center for Infectious Disease"/>
            <person name="Wu L."/>
            <person name="Ma J."/>
        </authorList>
    </citation>
    <scope>NUCLEOTIDE SEQUENCE [LARGE SCALE GENOMIC DNA]</scope>
    <source>
        <strain evidence="3">KCTC 22437</strain>
    </source>
</reference>
<dbReference type="PROSITE" id="PS50042">
    <property type="entry name" value="CNMP_BINDING_3"/>
    <property type="match status" value="1"/>
</dbReference>